<proteinExistence type="predicted"/>
<protein>
    <submittedName>
        <fullName evidence="8">Transcription factor SPEECHLESS-like</fullName>
    </submittedName>
</protein>
<dbReference type="GO" id="GO:0010052">
    <property type="term" value="P:guard cell differentiation"/>
    <property type="evidence" value="ECO:0007669"/>
    <property type="project" value="InterPro"/>
</dbReference>
<reference evidence="8" key="2">
    <citation type="submission" date="2025-08" db="UniProtKB">
        <authorList>
            <consortium name="RefSeq"/>
        </authorList>
    </citation>
    <scope>IDENTIFICATION</scope>
    <source>
        <tissue evidence="8">Etiolated seedlings</tissue>
    </source>
</reference>
<reference evidence="7" key="1">
    <citation type="journal article" date="2013" name="Nat. Biotechnol.">
        <title>Draft genome sequence of chickpea (Cicer arietinum) provides a resource for trait improvement.</title>
        <authorList>
            <person name="Varshney R.K."/>
            <person name="Song C."/>
            <person name="Saxena R.K."/>
            <person name="Azam S."/>
            <person name="Yu S."/>
            <person name="Sharpe A.G."/>
            <person name="Cannon S."/>
            <person name="Baek J."/>
            <person name="Rosen B.D."/>
            <person name="Tar'an B."/>
            <person name="Millan T."/>
            <person name="Zhang X."/>
            <person name="Ramsay L.D."/>
            <person name="Iwata A."/>
            <person name="Wang Y."/>
            <person name="Nelson W."/>
            <person name="Farmer A.D."/>
            <person name="Gaur P.M."/>
            <person name="Soderlund C."/>
            <person name="Penmetsa R.V."/>
            <person name="Xu C."/>
            <person name="Bharti A.K."/>
            <person name="He W."/>
            <person name="Winter P."/>
            <person name="Zhao S."/>
            <person name="Hane J.K."/>
            <person name="Carrasquilla-Garcia N."/>
            <person name="Condie J.A."/>
            <person name="Upadhyaya H.D."/>
            <person name="Luo M.C."/>
            <person name="Thudi M."/>
            <person name="Gowda C.L."/>
            <person name="Singh N.P."/>
            <person name="Lichtenzveig J."/>
            <person name="Gali K.K."/>
            <person name="Rubio J."/>
            <person name="Nadarajan N."/>
            <person name="Dolezel J."/>
            <person name="Bansal K.C."/>
            <person name="Xu X."/>
            <person name="Edwards D."/>
            <person name="Zhang G."/>
            <person name="Kahl G."/>
            <person name="Gil J."/>
            <person name="Singh K.B."/>
            <person name="Datta S.K."/>
            <person name="Jackson S.A."/>
            <person name="Wang J."/>
            <person name="Cook D.R."/>
        </authorList>
    </citation>
    <scope>NUCLEOTIDE SEQUENCE [LARGE SCALE GENOMIC DNA]</scope>
    <source>
        <strain evidence="7">cv. CDC Frontier</strain>
    </source>
</reference>
<dbReference type="SUPFAM" id="SSF47459">
    <property type="entry name" value="HLH, helix-loop-helix DNA-binding domain"/>
    <property type="match status" value="1"/>
</dbReference>
<gene>
    <name evidence="8" type="primary">LOC101492548</name>
</gene>
<keyword evidence="7" id="KW-1185">Reference proteome</keyword>
<dbReference type="GO" id="GO:0005634">
    <property type="term" value="C:nucleus"/>
    <property type="evidence" value="ECO:0007669"/>
    <property type="project" value="UniProtKB-SubCell"/>
</dbReference>
<dbReference type="GO" id="GO:0046983">
    <property type="term" value="F:protein dimerization activity"/>
    <property type="evidence" value="ECO:0007669"/>
    <property type="project" value="InterPro"/>
</dbReference>
<dbReference type="GO" id="GO:0045893">
    <property type="term" value="P:positive regulation of DNA-templated transcription"/>
    <property type="evidence" value="ECO:0007669"/>
    <property type="project" value="TreeGrafter"/>
</dbReference>
<dbReference type="Pfam" id="PF00010">
    <property type="entry name" value="HLH"/>
    <property type="match status" value="1"/>
</dbReference>
<feature type="domain" description="BHLH" evidence="6">
    <location>
        <begin position="81"/>
        <end position="132"/>
    </location>
</feature>
<dbReference type="GO" id="GO:0003700">
    <property type="term" value="F:DNA-binding transcription factor activity"/>
    <property type="evidence" value="ECO:0007669"/>
    <property type="project" value="InterPro"/>
</dbReference>
<dbReference type="GeneID" id="101492548"/>
<dbReference type="PROSITE" id="PS50888">
    <property type="entry name" value="BHLH"/>
    <property type="match status" value="1"/>
</dbReference>
<dbReference type="CDD" id="cd11448">
    <property type="entry name" value="bHLH_AtFAMA_like"/>
    <property type="match status" value="1"/>
</dbReference>
<comment type="subcellular location">
    <subcellularLocation>
        <location evidence="1">Nucleus</location>
    </subcellularLocation>
</comment>
<keyword evidence="4" id="KW-0804">Transcription</keyword>
<evidence type="ECO:0000259" key="6">
    <source>
        <dbReference type="PROSITE" id="PS50888"/>
    </source>
</evidence>
<evidence type="ECO:0000256" key="4">
    <source>
        <dbReference type="ARBA" id="ARBA00023163"/>
    </source>
</evidence>
<keyword evidence="2" id="KW-0805">Transcription regulation</keyword>
<evidence type="ECO:0000313" key="7">
    <source>
        <dbReference type="Proteomes" id="UP000087171"/>
    </source>
</evidence>
<keyword evidence="5" id="KW-0539">Nucleus</keyword>
<evidence type="ECO:0000256" key="1">
    <source>
        <dbReference type="ARBA" id="ARBA00004123"/>
    </source>
</evidence>
<dbReference type="InterPro" id="IPR011598">
    <property type="entry name" value="bHLH_dom"/>
</dbReference>
<dbReference type="SMART" id="SM00353">
    <property type="entry name" value="HLH"/>
    <property type="match status" value="1"/>
</dbReference>
<dbReference type="Gene3D" id="4.10.280.10">
    <property type="entry name" value="Helix-loop-helix DNA-binding domain"/>
    <property type="match status" value="1"/>
</dbReference>
<dbReference type="Proteomes" id="UP000087171">
    <property type="component" value="Chromosome Ca4"/>
</dbReference>
<evidence type="ECO:0000256" key="3">
    <source>
        <dbReference type="ARBA" id="ARBA00023125"/>
    </source>
</evidence>
<accession>A0A1S2Y2Q3</accession>
<dbReference type="InterPro" id="IPR044283">
    <property type="entry name" value="FAMA/SPEECHLESS/MUTE-like"/>
</dbReference>
<evidence type="ECO:0000256" key="2">
    <source>
        <dbReference type="ARBA" id="ARBA00023015"/>
    </source>
</evidence>
<dbReference type="InterPro" id="IPR036638">
    <property type="entry name" value="HLH_DNA-bd_sf"/>
</dbReference>
<organism evidence="7 8">
    <name type="scientific">Cicer arietinum</name>
    <name type="common">Chickpea</name>
    <name type="synonym">Garbanzo</name>
    <dbReference type="NCBI Taxonomy" id="3827"/>
    <lineage>
        <taxon>Eukaryota</taxon>
        <taxon>Viridiplantae</taxon>
        <taxon>Streptophyta</taxon>
        <taxon>Embryophyta</taxon>
        <taxon>Tracheophyta</taxon>
        <taxon>Spermatophyta</taxon>
        <taxon>Magnoliopsida</taxon>
        <taxon>eudicotyledons</taxon>
        <taxon>Gunneridae</taxon>
        <taxon>Pentapetalae</taxon>
        <taxon>rosids</taxon>
        <taxon>fabids</taxon>
        <taxon>Fabales</taxon>
        <taxon>Fabaceae</taxon>
        <taxon>Papilionoideae</taxon>
        <taxon>50 kb inversion clade</taxon>
        <taxon>NPAAA clade</taxon>
        <taxon>Hologalegina</taxon>
        <taxon>IRL clade</taxon>
        <taxon>Cicereae</taxon>
        <taxon>Cicer</taxon>
    </lineage>
</organism>
<dbReference type="RefSeq" id="XP_004498438.1">
    <property type="nucleotide sequence ID" value="XM_004498381.3"/>
</dbReference>
<dbReference type="eggNOG" id="ENOG502QS6Y">
    <property type="taxonomic scope" value="Eukaryota"/>
</dbReference>
<dbReference type="STRING" id="3827.A0A1S2Y2Q3"/>
<dbReference type="PaxDb" id="3827-XP_004498438.1"/>
<dbReference type="PANTHER" id="PTHR46684">
    <property type="entry name" value="TRANSCRIPTION FACTOR FAMA"/>
    <property type="match status" value="1"/>
</dbReference>
<dbReference type="OrthoDB" id="675169at2759"/>
<dbReference type="AlphaFoldDB" id="A0A1S2Y2Q3"/>
<name>A0A1S2Y2Q3_CICAR</name>
<evidence type="ECO:0000256" key="5">
    <source>
        <dbReference type="ARBA" id="ARBA00023242"/>
    </source>
</evidence>
<keyword evidence="3" id="KW-0238">DNA-binding</keyword>
<dbReference type="GO" id="GO:0003677">
    <property type="term" value="F:DNA binding"/>
    <property type="evidence" value="ECO:0007669"/>
    <property type="project" value="UniProtKB-KW"/>
</dbReference>
<evidence type="ECO:0000313" key="8">
    <source>
        <dbReference type="RefSeq" id="XP_004498438.1"/>
    </source>
</evidence>
<dbReference type="KEGG" id="cam:101492548"/>
<dbReference type="PANTHER" id="PTHR46684:SF4">
    <property type="entry name" value="TRANSCRIPTION FACTOR SPEECHLESS"/>
    <property type="match status" value="1"/>
</dbReference>
<sequence length="299" mass="33115">METQKVPIDDESLLLSDIFSNAEFGGGEDLFSILENVVPPNSTTSSLSDPPQDYETETSFKCKRQKIALTSIEEQNNDGQHRSMSHIAVERNRRKQMNEQLSILRSLMPCFYVKRGDQASIIEGVVDYINELHQLLQCLETKKQRKVYNEVLSPRLLIQSPRISPLSPRKIIPISSPKTPQPWLQPCGGGGGYLSSPTSSANSSINDNINELVANSKSSIADVEVKFSGPHVLLKTISSRIPGQAMRIISALEDLALEIVHLSVSTADETMLNSFTIKIGIECQLSAEELAQQIQQTFC</sequence>